<dbReference type="Pfam" id="PF00266">
    <property type="entry name" value="Aminotran_5"/>
    <property type="match status" value="1"/>
</dbReference>
<sequence length="381" mass="42185">MIYLDNSATTKPYEEVLSTYIKVSQDFYANPSSLHKKGSEAEALLTQSRKQVATLLGVQQNEIIFTSGGTEGNNLAIKGAALANKQKGNHIMTTTIEHPSVLEAFKQLQSNFGFEVTYLPVDSNGFVSIEDVKREMREDTILLSIMHVNNEVGSIQPIEEISELMKKYKNCLFHVDHVQGITKVPIYLSNLHIDLCTISGHKFHGLNGTGVLYVKTGVILLPLFSGGDQELQFRSGTESLAGNVALAKALRMSLDKATGNRKRLKQLHEKLRVELKKIDGVVINTPENNAAPHIINFSVPHIKSEVLIHYLGEQNIIVSTTSACSSRNKKMSHTLKAMKKPDTVANSSIRISLSFDDTEEIIKPLIAHLTNGIEKLLKVMR</sequence>
<dbReference type="PIRSF" id="PIRSF005572">
    <property type="entry name" value="NifS"/>
    <property type="match status" value="1"/>
</dbReference>
<keyword evidence="7" id="KW-0175">Coiled coil</keyword>
<name>A0A1L3MNY4_9BACI</name>
<dbReference type="GO" id="GO:0051536">
    <property type="term" value="F:iron-sulfur cluster binding"/>
    <property type="evidence" value="ECO:0007669"/>
    <property type="project" value="UniProtKB-KW"/>
</dbReference>
<evidence type="ECO:0000313" key="9">
    <source>
        <dbReference type="EMBL" id="APH04071.1"/>
    </source>
</evidence>
<dbReference type="Gene3D" id="3.90.1150.10">
    <property type="entry name" value="Aspartate Aminotransferase, domain 1"/>
    <property type="match status" value="1"/>
</dbReference>
<dbReference type="OrthoDB" id="9808002at2"/>
<evidence type="ECO:0000256" key="6">
    <source>
        <dbReference type="ARBA" id="ARBA00023014"/>
    </source>
</evidence>
<dbReference type="AlphaFoldDB" id="A0A1L3MNY4"/>
<evidence type="ECO:0000256" key="4">
    <source>
        <dbReference type="ARBA" id="ARBA00022898"/>
    </source>
</evidence>
<feature type="domain" description="Aminotransferase class V" evidence="8">
    <location>
        <begin position="2"/>
        <end position="363"/>
    </location>
</feature>
<dbReference type="Gene3D" id="1.10.260.50">
    <property type="match status" value="1"/>
</dbReference>
<dbReference type="PANTHER" id="PTHR11601">
    <property type="entry name" value="CYSTEINE DESULFURYLASE FAMILY MEMBER"/>
    <property type="match status" value="1"/>
</dbReference>
<feature type="coiled-coil region" evidence="7">
    <location>
        <begin position="247"/>
        <end position="274"/>
    </location>
</feature>
<dbReference type="InterPro" id="IPR000192">
    <property type="entry name" value="Aminotrans_V_dom"/>
</dbReference>
<dbReference type="FunFam" id="3.40.640.10:FF:000084">
    <property type="entry name" value="IscS-like cysteine desulfurase"/>
    <property type="match status" value="1"/>
</dbReference>
<evidence type="ECO:0000313" key="10">
    <source>
        <dbReference type="Proteomes" id="UP000181936"/>
    </source>
</evidence>
<dbReference type="STRING" id="1547283.A9C19_04575"/>
<dbReference type="InterPro" id="IPR016454">
    <property type="entry name" value="Cysteine_dSase"/>
</dbReference>
<gene>
    <name evidence="9" type="ORF">A9C19_04575</name>
</gene>
<proteinExistence type="inferred from homology"/>
<dbReference type="GO" id="GO:0046872">
    <property type="term" value="F:metal ion binding"/>
    <property type="evidence" value="ECO:0007669"/>
    <property type="project" value="UniProtKB-KW"/>
</dbReference>
<accession>A0A1L3MNY4</accession>
<reference evidence="9 10" key="1">
    <citation type="journal article" date="2016" name="Sci. Rep.">
        <title>Complete genome sequence and transcriptomic analysis of a novel marine strain Bacillus weihaiensis reveals the mechanism of brown algae degradation.</title>
        <authorList>
            <person name="Zhu Y."/>
            <person name="Chen P."/>
            <person name="Bao Y."/>
            <person name="Men Y."/>
            <person name="Zeng Y."/>
            <person name="Yang J."/>
            <person name="Sun J."/>
            <person name="Sun Y."/>
        </authorList>
    </citation>
    <scope>NUCLEOTIDE SEQUENCE [LARGE SCALE GENOMIC DNA]</scope>
    <source>
        <strain evidence="9 10">Alg07</strain>
    </source>
</reference>
<dbReference type="InterPro" id="IPR015421">
    <property type="entry name" value="PyrdxlP-dep_Trfase_major"/>
</dbReference>
<dbReference type="Gene3D" id="3.40.640.10">
    <property type="entry name" value="Type I PLP-dependent aspartate aminotransferase-like (Major domain)"/>
    <property type="match status" value="1"/>
</dbReference>
<protein>
    <submittedName>
        <fullName evidence="9">Cysteine desulfurase</fullName>
    </submittedName>
</protein>
<evidence type="ECO:0000256" key="7">
    <source>
        <dbReference type="SAM" id="Coils"/>
    </source>
</evidence>
<dbReference type="Proteomes" id="UP000181936">
    <property type="component" value="Chromosome"/>
</dbReference>
<dbReference type="RefSeq" id="WP_072578865.1">
    <property type="nucleotide sequence ID" value="NZ_CP016020.1"/>
</dbReference>
<dbReference type="InterPro" id="IPR015424">
    <property type="entry name" value="PyrdxlP-dep_Trfase"/>
</dbReference>
<organism evidence="9 10">
    <name type="scientific">Bacillus weihaiensis</name>
    <dbReference type="NCBI Taxonomy" id="1547283"/>
    <lineage>
        <taxon>Bacteria</taxon>
        <taxon>Bacillati</taxon>
        <taxon>Bacillota</taxon>
        <taxon>Bacilli</taxon>
        <taxon>Bacillales</taxon>
        <taxon>Bacillaceae</taxon>
        <taxon>Bacillus</taxon>
    </lineage>
</organism>
<evidence type="ECO:0000256" key="2">
    <source>
        <dbReference type="ARBA" id="ARBA00006490"/>
    </source>
</evidence>
<dbReference type="KEGG" id="bwh:A9C19_04575"/>
<evidence type="ECO:0000259" key="8">
    <source>
        <dbReference type="Pfam" id="PF00266"/>
    </source>
</evidence>
<keyword evidence="10" id="KW-1185">Reference proteome</keyword>
<keyword evidence="5" id="KW-0408">Iron</keyword>
<keyword evidence="3" id="KW-0479">Metal-binding</keyword>
<keyword evidence="4" id="KW-0663">Pyridoxal phosphate</keyword>
<dbReference type="PANTHER" id="PTHR11601:SF50">
    <property type="entry name" value="CYSTEINE DESULFURASE ISCS 2-RELATED"/>
    <property type="match status" value="1"/>
</dbReference>
<evidence type="ECO:0000256" key="5">
    <source>
        <dbReference type="ARBA" id="ARBA00023004"/>
    </source>
</evidence>
<evidence type="ECO:0000256" key="3">
    <source>
        <dbReference type="ARBA" id="ARBA00022723"/>
    </source>
</evidence>
<dbReference type="EMBL" id="CP016020">
    <property type="protein sequence ID" value="APH04071.1"/>
    <property type="molecule type" value="Genomic_DNA"/>
</dbReference>
<keyword evidence="6" id="KW-0411">Iron-sulfur</keyword>
<dbReference type="InterPro" id="IPR015422">
    <property type="entry name" value="PyrdxlP-dep_Trfase_small"/>
</dbReference>
<dbReference type="GO" id="GO:0031071">
    <property type="term" value="F:cysteine desulfurase activity"/>
    <property type="evidence" value="ECO:0007669"/>
    <property type="project" value="UniProtKB-ARBA"/>
</dbReference>
<evidence type="ECO:0000256" key="1">
    <source>
        <dbReference type="ARBA" id="ARBA00001933"/>
    </source>
</evidence>
<comment type="cofactor">
    <cofactor evidence="1">
        <name>pyridoxal 5'-phosphate</name>
        <dbReference type="ChEBI" id="CHEBI:597326"/>
    </cofactor>
</comment>
<dbReference type="SUPFAM" id="SSF53383">
    <property type="entry name" value="PLP-dependent transferases"/>
    <property type="match status" value="1"/>
</dbReference>
<comment type="similarity">
    <text evidence="2">Belongs to the class-V pyridoxal-phosphate-dependent aminotransferase family. NifS/IscS subfamily.</text>
</comment>